<keyword evidence="2" id="KW-0723">Serine/threonine-protein kinase</keyword>
<dbReference type="PANTHER" id="PTHR43289">
    <property type="entry name" value="MITOGEN-ACTIVATED PROTEIN KINASE KINASE KINASE 20-RELATED"/>
    <property type="match status" value="1"/>
</dbReference>
<dbReference type="PROSITE" id="PS50011">
    <property type="entry name" value="PROTEIN_KINASE_DOM"/>
    <property type="match status" value="1"/>
</dbReference>
<evidence type="ECO:0000256" key="6">
    <source>
        <dbReference type="ARBA" id="ARBA00022840"/>
    </source>
</evidence>
<evidence type="ECO:0000256" key="1">
    <source>
        <dbReference type="ARBA" id="ARBA00012513"/>
    </source>
</evidence>
<name>A0ABW4XAI9_9ACTN</name>
<evidence type="ECO:0000256" key="3">
    <source>
        <dbReference type="ARBA" id="ARBA00022679"/>
    </source>
</evidence>
<feature type="region of interest" description="Disordered" evidence="8">
    <location>
        <begin position="384"/>
        <end position="421"/>
    </location>
</feature>
<reference evidence="12" key="1">
    <citation type="journal article" date="2019" name="Int. J. Syst. Evol. Microbiol.">
        <title>The Global Catalogue of Microorganisms (GCM) 10K type strain sequencing project: providing services to taxonomists for standard genome sequencing and annotation.</title>
        <authorList>
            <consortium name="The Broad Institute Genomics Platform"/>
            <consortium name="The Broad Institute Genome Sequencing Center for Infectious Disease"/>
            <person name="Wu L."/>
            <person name="Ma J."/>
        </authorList>
    </citation>
    <scope>NUCLEOTIDE SEQUENCE [LARGE SCALE GENOMIC DNA]</scope>
    <source>
        <strain evidence="12">JCM 3338</strain>
    </source>
</reference>
<feature type="transmembrane region" description="Helical" evidence="9">
    <location>
        <begin position="342"/>
        <end position="362"/>
    </location>
</feature>
<dbReference type="PROSITE" id="PS00107">
    <property type="entry name" value="PROTEIN_KINASE_ATP"/>
    <property type="match status" value="1"/>
</dbReference>
<dbReference type="Proteomes" id="UP001597402">
    <property type="component" value="Unassembled WGS sequence"/>
</dbReference>
<dbReference type="InterPro" id="IPR011009">
    <property type="entry name" value="Kinase-like_dom_sf"/>
</dbReference>
<dbReference type="SUPFAM" id="SSF56112">
    <property type="entry name" value="Protein kinase-like (PK-like)"/>
    <property type="match status" value="1"/>
</dbReference>
<keyword evidence="9" id="KW-0812">Transmembrane</keyword>
<evidence type="ECO:0000256" key="5">
    <source>
        <dbReference type="ARBA" id="ARBA00022777"/>
    </source>
</evidence>
<dbReference type="GO" id="GO:0016301">
    <property type="term" value="F:kinase activity"/>
    <property type="evidence" value="ECO:0007669"/>
    <property type="project" value="UniProtKB-KW"/>
</dbReference>
<keyword evidence="3" id="KW-0808">Transferase</keyword>
<dbReference type="EMBL" id="JBHUHP010000010">
    <property type="protein sequence ID" value="MFD2092142.1"/>
    <property type="molecule type" value="Genomic_DNA"/>
</dbReference>
<dbReference type="PROSITE" id="PS00109">
    <property type="entry name" value="PROTEIN_KINASE_TYR"/>
    <property type="match status" value="1"/>
</dbReference>
<dbReference type="CDD" id="cd14014">
    <property type="entry name" value="STKc_PknB_like"/>
    <property type="match status" value="1"/>
</dbReference>
<evidence type="ECO:0000256" key="2">
    <source>
        <dbReference type="ARBA" id="ARBA00022527"/>
    </source>
</evidence>
<protein>
    <recommendedName>
        <fullName evidence="1">non-specific serine/threonine protein kinase</fullName>
        <ecNumber evidence="1">2.7.11.1</ecNumber>
    </recommendedName>
</protein>
<evidence type="ECO:0000313" key="11">
    <source>
        <dbReference type="EMBL" id="MFD2092142.1"/>
    </source>
</evidence>
<keyword evidence="4 7" id="KW-0547">Nucleotide-binding</keyword>
<keyword evidence="9" id="KW-0472">Membrane</keyword>
<organism evidence="11 12">
    <name type="scientific">Blastococcus deserti</name>
    <dbReference type="NCBI Taxonomy" id="2259033"/>
    <lineage>
        <taxon>Bacteria</taxon>
        <taxon>Bacillati</taxon>
        <taxon>Actinomycetota</taxon>
        <taxon>Actinomycetes</taxon>
        <taxon>Geodermatophilales</taxon>
        <taxon>Geodermatophilaceae</taxon>
        <taxon>Blastococcus</taxon>
    </lineage>
</organism>
<dbReference type="RefSeq" id="WP_376875451.1">
    <property type="nucleotide sequence ID" value="NZ_JBHUHP010000010.1"/>
</dbReference>
<evidence type="ECO:0000256" key="8">
    <source>
        <dbReference type="SAM" id="MobiDB-lite"/>
    </source>
</evidence>
<gene>
    <name evidence="11" type="ORF">ACFSHS_11225</name>
</gene>
<comment type="caution">
    <text evidence="11">The sequence shown here is derived from an EMBL/GenBank/DDBJ whole genome shotgun (WGS) entry which is preliminary data.</text>
</comment>
<evidence type="ECO:0000256" key="7">
    <source>
        <dbReference type="PROSITE-ProRule" id="PRU10141"/>
    </source>
</evidence>
<dbReference type="SUPFAM" id="SSF54427">
    <property type="entry name" value="NTF2-like"/>
    <property type="match status" value="1"/>
</dbReference>
<keyword evidence="5 11" id="KW-0418">Kinase</keyword>
<dbReference type="EC" id="2.7.11.1" evidence="1"/>
<proteinExistence type="predicted"/>
<dbReference type="InterPro" id="IPR008266">
    <property type="entry name" value="Tyr_kinase_AS"/>
</dbReference>
<feature type="region of interest" description="Disordered" evidence="8">
    <location>
        <begin position="295"/>
        <end position="320"/>
    </location>
</feature>
<feature type="binding site" evidence="7">
    <location>
        <position position="50"/>
    </location>
    <ligand>
        <name>ATP</name>
        <dbReference type="ChEBI" id="CHEBI:30616"/>
    </ligand>
</feature>
<dbReference type="Gene3D" id="3.30.200.20">
    <property type="entry name" value="Phosphorylase Kinase, domain 1"/>
    <property type="match status" value="1"/>
</dbReference>
<dbReference type="PANTHER" id="PTHR43289:SF6">
    <property type="entry name" value="SERINE_THREONINE-PROTEIN KINASE NEKL-3"/>
    <property type="match status" value="1"/>
</dbReference>
<evidence type="ECO:0000256" key="9">
    <source>
        <dbReference type="SAM" id="Phobius"/>
    </source>
</evidence>
<dbReference type="Pfam" id="PF00069">
    <property type="entry name" value="Pkinase"/>
    <property type="match status" value="1"/>
</dbReference>
<keyword evidence="6 7" id="KW-0067">ATP-binding</keyword>
<dbReference type="InterPro" id="IPR000719">
    <property type="entry name" value="Prot_kinase_dom"/>
</dbReference>
<evidence type="ECO:0000256" key="4">
    <source>
        <dbReference type="ARBA" id="ARBA00022741"/>
    </source>
</evidence>
<evidence type="ECO:0000313" key="12">
    <source>
        <dbReference type="Proteomes" id="UP001597402"/>
    </source>
</evidence>
<keyword evidence="12" id="KW-1185">Reference proteome</keyword>
<dbReference type="Gene3D" id="1.10.510.10">
    <property type="entry name" value="Transferase(Phosphotransferase) domain 1"/>
    <property type="match status" value="1"/>
</dbReference>
<dbReference type="InterPro" id="IPR032710">
    <property type="entry name" value="NTF2-like_dom_sf"/>
</dbReference>
<sequence>MPAAVPPAEADAVPPPPVPGYTLQDLLGRGGSGEVWRAVSRRGGDAVAVKVLVAGDPERQAREAALLGELDHPHLVRLIEVVHQPRRGGAPRVALVLELLGGGSLAALLARRGRLRPGEVVTAIAPVAAALAHAHDRGIVHGDLSPGNIVFTAEGRPVLTDLGVARVLGEAAAAEVTPPYVDPTVARGGAPGPASDVFGIAAAAFHALTGVAPWNAATTAETLAVAAAGQLPDLTELAPDAPPELIAVIGRGLAADPHDRGSAAAFALDLRHACRPEPVRLPADGVATRELARTGRGPRTELTHQVPGRRPRPAPVVAAPPGRWERWSTAVREGAGSPARTAAGASVAVVVAALLVVGWLWLGAERRSGGAPDDSPVTTVAAEATAVPRAQRGTGTAGGGAGTPPAAETTPGADRRVTPDSVEEWRAVVTDLYDRRAAALTAASPEGLEEVYAPGSPLRGPDEEHARALAGAGAVLRGFAPTVLAVTAAEVRGDRVELDLVDRWRSYDVVPAADPDGAAVRTLPGRPAAGVRMVLVRSGEGWRIETAQRLA</sequence>
<evidence type="ECO:0000259" key="10">
    <source>
        <dbReference type="PROSITE" id="PS50011"/>
    </source>
</evidence>
<keyword evidence="9" id="KW-1133">Transmembrane helix</keyword>
<accession>A0ABW4XAI9</accession>
<feature type="domain" description="Protein kinase" evidence="10">
    <location>
        <begin position="21"/>
        <end position="275"/>
    </location>
</feature>
<feature type="compositionally biased region" description="Low complexity" evidence="8">
    <location>
        <begin position="403"/>
        <end position="412"/>
    </location>
</feature>
<dbReference type="InterPro" id="IPR017441">
    <property type="entry name" value="Protein_kinase_ATP_BS"/>
</dbReference>